<dbReference type="Proteomes" id="UP001595711">
    <property type="component" value="Unassembled WGS sequence"/>
</dbReference>
<proteinExistence type="predicted"/>
<gene>
    <name evidence="1" type="ORF">ACFOOQ_13610</name>
</gene>
<evidence type="ECO:0000313" key="2">
    <source>
        <dbReference type="Proteomes" id="UP001595711"/>
    </source>
</evidence>
<evidence type="ECO:0008006" key="3">
    <source>
        <dbReference type="Google" id="ProtNLM"/>
    </source>
</evidence>
<dbReference type="EMBL" id="JBHRYJ010000002">
    <property type="protein sequence ID" value="MFC3676589.1"/>
    <property type="molecule type" value="Genomic_DNA"/>
</dbReference>
<organism evidence="1 2">
    <name type="scientific">Ferrovibrio xuzhouensis</name>
    <dbReference type="NCBI Taxonomy" id="1576914"/>
    <lineage>
        <taxon>Bacteria</taxon>
        <taxon>Pseudomonadati</taxon>
        <taxon>Pseudomonadota</taxon>
        <taxon>Alphaproteobacteria</taxon>
        <taxon>Rhodospirillales</taxon>
        <taxon>Rhodospirillaceae</taxon>
        <taxon>Ferrovibrio</taxon>
    </lineage>
</organism>
<comment type="caution">
    <text evidence="1">The sequence shown here is derived from an EMBL/GenBank/DDBJ whole genome shotgun (WGS) entry which is preliminary data.</text>
</comment>
<protein>
    <recommendedName>
        <fullName evidence="3">Fe2OG dioxygenase domain-containing protein</fullName>
    </recommendedName>
</protein>
<keyword evidence="2" id="KW-1185">Reference proteome</keyword>
<accession>A0ABV7VGE1</accession>
<name>A0ABV7VGE1_9PROT</name>
<dbReference type="RefSeq" id="WP_379727502.1">
    <property type="nucleotide sequence ID" value="NZ_JBHRYJ010000002.1"/>
</dbReference>
<evidence type="ECO:0000313" key="1">
    <source>
        <dbReference type="EMBL" id="MFC3676589.1"/>
    </source>
</evidence>
<reference evidence="2" key="1">
    <citation type="journal article" date="2019" name="Int. J. Syst. Evol. Microbiol.">
        <title>The Global Catalogue of Microorganisms (GCM) 10K type strain sequencing project: providing services to taxonomists for standard genome sequencing and annotation.</title>
        <authorList>
            <consortium name="The Broad Institute Genomics Platform"/>
            <consortium name="The Broad Institute Genome Sequencing Center for Infectious Disease"/>
            <person name="Wu L."/>
            <person name="Ma J."/>
        </authorList>
    </citation>
    <scope>NUCLEOTIDE SEQUENCE [LARGE SCALE GENOMIC DNA]</scope>
    <source>
        <strain evidence="2">KCTC 42182</strain>
    </source>
</reference>
<sequence length="254" mass="28061">MRQFPAEFADLLTARGARLLAGRDAAAGALADPRCRFLALFGLIDRRQAAAAATLLDRLLLPHLRPMARPIPPETIWEETRNYAEHLPKAMRQQTAHLDNRRSAGFRAAEAAGLIAMLRSDSYRAFAGALAGAPLKRKYGLQALAYNAGDYAGPHTDHHPEEPDAARGYFDMHVSFATPGLRDQYLVYARAGHLTEMVDVAKSGMVTAYRLPLWHYTTPLRAKPGFEASARRWVLLGTFLYADPADGQGRRRPA</sequence>